<evidence type="ECO:0000259" key="2">
    <source>
        <dbReference type="PROSITE" id="PS50911"/>
    </source>
</evidence>
<dbReference type="InterPro" id="IPR007921">
    <property type="entry name" value="CHAP_dom"/>
</dbReference>
<dbReference type="InterPro" id="IPR038765">
    <property type="entry name" value="Papain-like_cys_pep_sf"/>
</dbReference>
<dbReference type="RefSeq" id="WP_052222282.1">
    <property type="nucleotide sequence ID" value="NZ_LHUR01000032.1"/>
</dbReference>
<keyword evidence="1" id="KW-1133">Transmembrane helix</keyword>
<evidence type="ECO:0000256" key="1">
    <source>
        <dbReference type="SAM" id="Phobius"/>
    </source>
</evidence>
<evidence type="ECO:0000313" key="4">
    <source>
        <dbReference type="Proteomes" id="UP000037043"/>
    </source>
</evidence>
<proteinExistence type="predicted"/>
<comment type="caution">
    <text evidence="3">The sequence shown here is derived from an EMBL/GenBank/DDBJ whole genome shotgun (WGS) entry which is preliminary data.</text>
</comment>
<reference evidence="4" key="1">
    <citation type="submission" date="2015-08" db="EMBL/GenBank/DDBJ databases">
        <title>Genome sequence of the strict anaerobe Clostridium homopropionicum LuHBu1 (DSM 5847T).</title>
        <authorList>
            <person name="Poehlein A."/>
            <person name="Beck M."/>
            <person name="Schiel-Bengelsdorf B."/>
            <person name="Bengelsdorf F.R."/>
            <person name="Daniel R."/>
            <person name="Duerre P."/>
        </authorList>
    </citation>
    <scope>NUCLEOTIDE SEQUENCE [LARGE SCALE GENOMIC DNA]</scope>
    <source>
        <strain evidence="4">DSM 5847</strain>
    </source>
</reference>
<dbReference type="InterPro" id="IPR051705">
    <property type="entry name" value="Gsp_Synthetase/Amidase"/>
</dbReference>
<dbReference type="PROSITE" id="PS50911">
    <property type="entry name" value="CHAP"/>
    <property type="match status" value="1"/>
</dbReference>
<dbReference type="PANTHER" id="PTHR30094:SF0">
    <property type="entry name" value="BIFUNCTIONAL GLUTATHIONYLSPERMIDINE SYNTHETASE_AMIDASE-RELATED"/>
    <property type="match status" value="1"/>
</dbReference>
<dbReference type="Proteomes" id="UP000037043">
    <property type="component" value="Unassembled WGS sequence"/>
</dbReference>
<name>A0A0L6Z7A7_9CLOT</name>
<accession>A0A0L6Z7A7</accession>
<dbReference type="GO" id="GO:0016874">
    <property type="term" value="F:ligase activity"/>
    <property type="evidence" value="ECO:0007669"/>
    <property type="project" value="TreeGrafter"/>
</dbReference>
<sequence length="190" mass="22374">MRKKWISILLFFIVVLLIGGITFIARDRKLIGEKIDSYKKIEVHYNGIIYSKAYGKNYSNDGYYYGQKWQCVEYIKRFYYEAKGHKMPNVYGNAKDYFDSNVQQGGLNKSRGLVQYRNCENVKPEPDDLIVFTDTKFGHVAIVTEVTDDYVEVIQQNVYSKTRERLKLMIKDNQYFVGSKRKPAGWLRKE</sequence>
<organism evidence="3 4">
    <name type="scientific">Clostridium homopropionicum DSM 5847</name>
    <dbReference type="NCBI Taxonomy" id="1121318"/>
    <lineage>
        <taxon>Bacteria</taxon>
        <taxon>Bacillati</taxon>
        <taxon>Bacillota</taxon>
        <taxon>Clostridia</taxon>
        <taxon>Eubacteriales</taxon>
        <taxon>Clostridiaceae</taxon>
        <taxon>Clostridium</taxon>
    </lineage>
</organism>
<dbReference type="Gene3D" id="3.90.1720.10">
    <property type="entry name" value="endopeptidase domain like (from Nostoc punctiforme)"/>
    <property type="match status" value="1"/>
</dbReference>
<dbReference type="PANTHER" id="PTHR30094">
    <property type="entry name" value="BIFUNCTIONAL GLUTATHIONYLSPERMIDINE SYNTHETASE/AMIDASE-RELATED"/>
    <property type="match status" value="1"/>
</dbReference>
<evidence type="ECO:0000313" key="3">
    <source>
        <dbReference type="EMBL" id="KOA18856.1"/>
    </source>
</evidence>
<dbReference type="EMBL" id="LHUR01000032">
    <property type="protein sequence ID" value="KOA18856.1"/>
    <property type="molecule type" value="Genomic_DNA"/>
</dbReference>
<keyword evidence="1" id="KW-0472">Membrane</keyword>
<keyword evidence="4" id="KW-1185">Reference proteome</keyword>
<gene>
    <name evidence="3" type="ORF">CLHOM_27950</name>
</gene>
<dbReference type="Pfam" id="PF05257">
    <property type="entry name" value="CHAP"/>
    <property type="match status" value="1"/>
</dbReference>
<feature type="transmembrane region" description="Helical" evidence="1">
    <location>
        <begin position="6"/>
        <end position="25"/>
    </location>
</feature>
<dbReference type="SUPFAM" id="SSF54001">
    <property type="entry name" value="Cysteine proteinases"/>
    <property type="match status" value="1"/>
</dbReference>
<keyword evidence="1" id="KW-0812">Transmembrane</keyword>
<protein>
    <submittedName>
        <fullName evidence="3">Bifunctional glutathionylspermidine amidase/glutathionylspermidine synthetase</fullName>
    </submittedName>
</protein>
<dbReference type="STRING" id="36844.SAMN04488501_12243"/>
<dbReference type="AlphaFoldDB" id="A0A0L6Z7A7"/>
<dbReference type="PATRIC" id="fig|1121318.3.peg.2807"/>
<feature type="domain" description="Peptidase C51" evidence="2">
    <location>
        <begin position="46"/>
        <end position="178"/>
    </location>
</feature>